<dbReference type="AlphaFoldDB" id="A0A6G0R236"/>
<dbReference type="EMBL" id="QXFY01001596">
    <property type="protein sequence ID" value="KAE9313823.1"/>
    <property type="molecule type" value="Genomic_DNA"/>
</dbReference>
<evidence type="ECO:0000256" key="3">
    <source>
        <dbReference type="ARBA" id="ARBA00006958"/>
    </source>
</evidence>
<keyword evidence="5" id="KW-0479">Metal-binding</keyword>
<feature type="domain" description="DDE Tnp4" evidence="8">
    <location>
        <begin position="172"/>
        <end position="325"/>
    </location>
</feature>
<evidence type="ECO:0000259" key="8">
    <source>
        <dbReference type="Pfam" id="PF13359"/>
    </source>
</evidence>
<keyword evidence="6" id="KW-0378">Hydrolase</keyword>
<gene>
    <name evidence="9" type="ORF">PF008_g19636</name>
</gene>
<dbReference type="GO" id="GO:0005634">
    <property type="term" value="C:nucleus"/>
    <property type="evidence" value="ECO:0007669"/>
    <property type="project" value="UniProtKB-SubCell"/>
</dbReference>
<keyword evidence="4" id="KW-0540">Nuclease</keyword>
<comment type="cofactor">
    <cofactor evidence="1">
        <name>a divalent metal cation</name>
        <dbReference type="ChEBI" id="CHEBI:60240"/>
    </cofactor>
</comment>
<evidence type="ECO:0000313" key="9">
    <source>
        <dbReference type="EMBL" id="KAE9313823.1"/>
    </source>
</evidence>
<accession>A0A6G0R236</accession>
<dbReference type="Proteomes" id="UP000486351">
    <property type="component" value="Unassembled WGS sequence"/>
</dbReference>
<sequence length="372" mass="42294">MEQPDKDDNAAAIVLLHAMLVAGTAVATARLRADNTNELTVTKLDFDKLLTSTRYDAWFCENLRCSQRNFNRIYEVFRPHAAPELLQGREHSFEKKMGFQLLYLASSGSMKEAGLVLGISKPYAVYTINEMLRVVCGQAGDHIRLPSSTEEWRNIMDGFAAVRGFPYVCGAVDGSLFEIARPAEYEGWYCKDYHPAINLQALCDSRRRFMDFDVRPGSYSDKKTWKASKLGASVQNVLPPGAYFLADAGYTLSCELLTPYIPREEGGRLSRCQERYNYTHSATRVAIECAFGMLTQRFRLIRRQLEQKSTTNCTRCILASMILHNILIELEDDTVDCNKRDDPSSMLEMELSTDRRDICRIKRDELASLFHP</sequence>
<dbReference type="Pfam" id="PF13359">
    <property type="entry name" value="DDE_Tnp_4"/>
    <property type="match status" value="1"/>
</dbReference>
<evidence type="ECO:0000256" key="6">
    <source>
        <dbReference type="ARBA" id="ARBA00022801"/>
    </source>
</evidence>
<dbReference type="PANTHER" id="PTHR22930:SF85">
    <property type="entry name" value="GH03217P-RELATED"/>
    <property type="match status" value="1"/>
</dbReference>
<evidence type="ECO:0000256" key="2">
    <source>
        <dbReference type="ARBA" id="ARBA00004123"/>
    </source>
</evidence>
<evidence type="ECO:0000256" key="5">
    <source>
        <dbReference type="ARBA" id="ARBA00022723"/>
    </source>
</evidence>
<dbReference type="GO" id="GO:0016787">
    <property type="term" value="F:hydrolase activity"/>
    <property type="evidence" value="ECO:0007669"/>
    <property type="project" value="UniProtKB-KW"/>
</dbReference>
<comment type="subcellular location">
    <subcellularLocation>
        <location evidence="2">Nucleus</location>
    </subcellularLocation>
</comment>
<reference evidence="9 10" key="1">
    <citation type="submission" date="2018-09" db="EMBL/GenBank/DDBJ databases">
        <title>Genomic investigation of the strawberry pathogen Phytophthora fragariae indicates pathogenicity is determined by transcriptional variation in three key races.</title>
        <authorList>
            <person name="Adams T.M."/>
            <person name="Armitage A.D."/>
            <person name="Sobczyk M.K."/>
            <person name="Bates H.J."/>
            <person name="Dunwell J.M."/>
            <person name="Nellist C.F."/>
            <person name="Harrison R.J."/>
        </authorList>
    </citation>
    <scope>NUCLEOTIDE SEQUENCE [LARGE SCALE GENOMIC DNA]</scope>
    <source>
        <strain evidence="9 10">NOV-77</strain>
    </source>
</reference>
<evidence type="ECO:0000256" key="7">
    <source>
        <dbReference type="ARBA" id="ARBA00023242"/>
    </source>
</evidence>
<dbReference type="PANTHER" id="PTHR22930">
    <property type="match status" value="1"/>
</dbReference>
<dbReference type="GO" id="GO:0046872">
    <property type="term" value="F:metal ion binding"/>
    <property type="evidence" value="ECO:0007669"/>
    <property type="project" value="UniProtKB-KW"/>
</dbReference>
<dbReference type="InterPro" id="IPR027806">
    <property type="entry name" value="HARBI1_dom"/>
</dbReference>
<evidence type="ECO:0000256" key="1">
    <source>
        <dbReference type="ARBA" id="ARBA00001968"/>
    </source>
</evidence>
<name>A0A6G0R236_9STRA</name>
<proteinExistence type="inferred from homology"/>
<dbReference type="InterPro" id="IPR045249">
    <property type="entry name" value="HARBI1-like"/>
</dbReference>
<dbReference type="GO" id="GO:0004518">
    <property type="term" value="F:nuclease activity"/>
    <property type="evidence" value="ECO:0007669"/>
    <property type="project" value="UniProtKB-KW"/>
</dbReference>
<keyword evidence="7" id="KW-0539">Nucleus</keyword>
<evidence type="ECO:0000256" key="4">
    <source>
        <dbReference type="ARBA" id="ARBA00022722"/>
    </source>
</evidence>
<organism evidence="9 10">
    <name type="scientific">Phytophthora fragariae</name>
    <dbReference type="NCBI Taxonomy" id="53985"/>
    <lineage>
        <taxon>Eukaryota</taxon>
        <taxon>Sar</taxon>
        <taxon>Stramenopiles</taxon>
        <taxon>Oomycota</taxon>
        <taxon>Peronosporomycetes</taxon>
        <taxon>Peronosporales</taxon>
        <taxon>Peronosporaceae</taxon>
        <taxon>Phytophthora</taxon>
    </lineage>
</organism>
<protein>
    <recommendedName>
        <fullName evidence="8">DDE Tnp4 domain-containing protein</fullName>
    </recommendedName>
</protein>
<evidence type="ECO:0000313" key="10">
    <source>
        <dbReference type="Proteomes" id="UP000486351"/>
    </source>
</evidence>
<comment type="caution">
    <text evidence="9">The sequence shown here is derived from an EMBL/GenBank/DDBJ whole genome shotgun (WGS) entry which is preliminary data.</text>
</comment>
<comment type="similarity">
    <text evidence="3">Belongs to the HARBI1 family.</text>
</comment>